<protein>
    <submittedName>
        <fullName evidence="2">DUF4911 domain-containing protein</fullName>
    </submittedName>
</protein>
<gene>
    <name evidence="2" type="ORF">G3N55_04610</name>
</gene>
<dbReference type="InterPro" id="IPR032587">
    <property type="entry name" value="DUF4911"/>
</dbReference>
<evidence type="ECO:0000313" key="3">
    <source>
        <dbReference type="Proteomes" id="UP000469346"/>
    </source>
</evidence>
<comment type="caution">
    <text evidence="2">The sequence shown here is derived from an EMBL/GenBank/DDBJ whole genome shotgun (WGS) entry which is preliminary data.</text>
</comment>
<reference evidence="2 3" key="1">
    <citation type="submission" date="2020-02" db="EMBL/GenBank/DDBJ databases">
        <title>Comparative genomics of sulfur disproportionating microorganisms.</title>
        <authorList>
            <person name="Ward L.M."/>
            <person name="Bertran E."/>
            <person name="Johnston D.T."/>
        </authorList>
    </citation>
    <scope>NUCLEOTIDE SEQUENCE [LARGE SCALE GENOMIC DNA]</scope>
    <source>
        <strain evidence="2 3">DSM 100025</strain>
    </source>
</reference>
<dbReference type="Proteomes" id="UP000469346">
    <property type="component" value="Unassembled WGS sequence"/>
</dbReference>
<evidence type="ECO:0000256" key="1">
    <source>
        <dbReference type="SAM" id="MobiDB-lite"/>
    </source>
</evidence>
<feature type="region of interest" description="Disordered" evidence="1">
    <location>
        <begin position="1"/>
        <end position="22"/>
    </location>
</feature>
<organism evidence="2 3">
    <name type="scientific">Dissulfurirhabdus thermomarina</name>
    <dbReference type="NCBI Taxonomy" id="1765737"/>
    <lineage>
        <taxon>Bacteria</taxon>
        <taxon>Deltaproteobacteria</taxon>
        <taxon>Dissulfurirhabdaceae</taxon>
        <taxon>Dissulfurirhabdus</taxon>
    </lineage>
</organism>
<evidence type="ECO:0000313" key="2">
    <source>
        <dbReference type="EMBL" id="NDY42126.1"/>
    </source>
</evidence>
<dbReference type="RefSeq" id="WP_163298273.1">
    <property type="nucleotide sequence ID" value="NZ_JAAGRR010000036.1"/>
</dbReference>
<dbReference type="AlphaFoldDB" id="A0A6N9TUF0"/>
<accession>A0A6N9TUF0</accession>
<dbReference type="EMBL" id="JAAGRR010000036">
    <property type="protein sequence ID" value="NDY42126.1"/>
    <property type="molecule type" value="Genomic_DNA"/>
</dbReference>
<dbReference type="Pfam" id="PF16256">
    <property type="entry name" value="DUF4911"/>
    <property type="match status" value="1"/>
</dbReference>
<keyword evidence="3" id="KW-1185">Reference proteome</keyword>
<name>A0A6N9TUF0_DISTH</name>
<proteinExistence type="predicted"/>
<sequence>MGQTLPAAPGAVNAAPPARRPSASGLFRLSCGMDEGERLQLRIHPGAVHLLRFLLEGYDNLFFLRTLDPGAGRVEVTVTAGSREILRDVLRAHRGRLRPRPEGA</sequence>